<organism evidence="6 7">
    <name type="scientific">Cronartium quercuum f. sp. fusiforme G11</name>
    <dbReference type="NCBI Taxonomy" id="708437"/>
    <lineage>
        <taxon>Eukaryota</taxon>
        <taxon>Fungi</taxon>
        <taxon>Dikarya</taxon>
        <taxon>Basidiomycota</taxon>
        <taxon>Pucciniomycotina</taxon>
        <taxon>Pucciniomycetes</taxon>
        <taxon>Pucciniales</taxon>
        <taxon>Coleosporiaceae</taxon>
        <taxon>Cronartium</taxon>
    </lineage>
</organism>
<proteinExistence type="predicted"/>
<keyword evidence="1 3" id="KW-0597">Phosphoprotein</keyword>
<feature type="compositionally biased region" description="Low complexity" evidence="4">
    <location>
        <begin position="383"/>
        <end position="392"/>
    </location>
</feature>
<dbReference type="CDD" id="cd17546">
    <property type="entry name" value="REC_hyHK_CKI1_RcsC-like"/>
    <property type="match status" value="1"/>
</dbReference>
<dbReference type="InterPro" id="IPR001789">
    <property type="entry name" value="Sig_transdc_resp-reg_receiver"/>
</dbReference>
<feature type="region of interest" description="Disordered" evidence="4">
    <location>
        <begin position="1167"/>
        <end position="1191"/>
    </location>
</feature>
<dbReference type="SUPFAM" id="SSF52172">
    <property type="entry name" value="CheY-like"/>
    <property type="match status" value="1"/>
</dbReference>
<dbReference type="GO" id="GO:0000156">
    <property type="term" value="F:phosphorelay response regulator activity"/>
    <property type="evidence" value="ECO:0007669"/>
    <property type="project" value="UniProtKB-ARBA"/>
</dbReference>
<feature type="compositionally biased region" description="Low complexity" evidence="4">
    <location>
        <begin position="797"/>
        <end position="806"/>
    </location>
</feature>
<feature type="region of interest" description="Disordered" evidence="4">
    <location>
        <begin position="535"/>
        <end position="554"/>
    </location>
</feature>
<protein>
    <recommendedName>
        <fullName evidence="5">Response regulatory domain-containing protein</fullName>
    </recommendedName>
</protein>
<feature type="region of interest" description="Disordered" evidence="4">
    <location>
        <begin position="757"/>
        <end position="806"/>
    </location>
</feature>
<feature type="region of interest" description="Disordered" evidence="4">
    <location>
        <begin position="381"/>
        <end position="410"/>
    </location>
</feature>
<dbReference type="PANTHER" id="PTHR45339">
    <property type="entry name" value="HYBRID SIGNAL TRANSDUCTION HISTIDINE KINASE J"/>
    <property type="match status" value="1"/>
</dbReference>
<evidence type="ECO:0000256" key="3">
    <source>
        <dbReference type="PROSITE-ProRule" id="PRU00169"/>
    </source>
</evidence>
<evidence type="ECO:0000313" key="7">
    <source>
        <dbReference type="Proteomes" id="UP000886653"/>
    </source>
</evidence>
<accession>A0A9P6NK77</accession>
<feature type="compositionally biased region" description="Low complexity" evidence="4">
    <location>
        <begin position="1024"/>
        <end position="1040"/>
    </location>
</feature>
<feature type="compositionally biased region" description="Low complexity" evidence="4">
    <location>
        <begin position="1167"/>
        <end position="1179"/>
    </location>
</feature>
<feature type="compositionally biased region" description="Polar residues" evidence="4">
    <location>
        <begin position="107"/>
        <end position="116"/>
    </location>
</feature>
<feature type="compositionally biased region" description="Low complexity" evidence="4">
    <location>
        <begin position="125"/>
        <end position="140"/>
    </location>
</feature>
<keyword evidence="2" id="KW-0902">Two-component regulatory system</keyword>
<comment type="caution">
    <text evidence="6">The sequence shown here is derived from an EMBL/GenBank/DDBJ whole genome shotgun (WGS) entry which is preliminary data.</text>
</comment>
<dbReference type="Gene3D" id="3.40.50.2300">
    <property type="match status" value="1"/>
</dbReference>
<dbReference type="SMART" id="SM00448">
    <property type="entry name" value="REC"/>
    <property type="match status" value="1"/>
</dbReference>
<feature type="compositionally biased region" description="Basic and acidic residues" evidence="4">
    <location>
        <begin position="497"/>
        <end position="506"/>
    </location>
</feature>
<dbReference type="PANTHER" id="PTHR45339:SF1">
    <property type="entry name" value="HYBRID SIGNAL TRANSDUCTION HISTIDINE KINASE J"/>
    <property type="match status" value="1"/>
</dbReference>
<feature type="domain" description="Response regulatory" evidence="5">
    <location>
        <begin position="1357"/>
        <end position="1497"/>
    </location>
</feature>
<name>A0A9P6NK77_9BASI</name>
<dbReference type="EMBL" id="MU167283">
    <property type="protein sequence ID" value="KAG0145085.1"/>
    <property type="molecule type" value="Genomic_DNA"/>
</dbReference>
<feature type="region of interest" description="Disordered" evidence="4">
    <location>
        <begin position="1"/>
        <end position="36"/>
    </location>
</feature>
<gene>
    <name evidence="6" type="ORF">CROQUDRAFT_659173</name>
</gene>
<dbReference type="OrthoDB" id="2507143at2759"/>
<evidence type="ECO:0000313" key="6">
    <source>
        <dbReference type="EMBL" id="KAG0145085.1"/>
    </source>
</evidence>
<feature type="region of interest" description="Disordered" evidence="4">
    <location>
        <begin position="1293"/>
        <end position="1347"/>
    </location>
</feature>
<evidence type="ECO:0000259" key="5">
    <source>
        <dbReference type="PROSITE" id="PS50110"/>
    </source>
</evidence>
<feature type="compositionally biased region" description="Polar residues" evidence="4">
    <location>
        <begin position="758"/>
        <end position="774"/>
    </location>
</feature>
<feature type="compositionally biased region" description="Polar residues" evidence="4">
    <location>
        <begin position="69"/>
        <end position="85"/>
    </location>
</feature>
<feature type="region of interest" description="Disordered" evidence="4">
    <location>
        <begin position="477"/>
        <end position="506"/>
    </location>
</feature>
<feature type="compositionally biased region" description="Low complexity" evidence="4">
    <location>
        <begin position="87"/>
        <end position="106"/>
    </location>
</feature>
<feature type="region of interest" description="Disordered" evidence="4">
    <location>
        <begin position="841"/>
        <end position="864"/>
    </location>
</feature>
<feature type="compositionally biased region" description="Low complexity" evidence="4">
    <location>
        <begin position="399"/>
        <end position="410"/>
    </location>
</feature>
<feature type="compositionally biased region" description="Acidic residues" evidence="4">
    <location>
        <begin position="1578"/>
        <end position="1588"/>
    </location>
</feature>
<dbReference type="InterPro" id="IPR011006">
    <property type="entry name" value="CheY-like_superfamily"/>
</dbReference>
<feature type="compositionally biased region" description="Low complexity" evidence="4">
    <location>
        <begin position="158"/>
        <end position="173"/>
    </location>
</feature>
<feature type="region of interest" description="Disordered" evidence="4">
    <location>
        <begin position="69"/>
        <end position="141"/>
    </location>
</feature>
<evidence type="ECO:0000256" key="1">
    <source>
        <dbReference type="ARBA" id="ARBA00022553"/>
    </source>
</evidence>
<feature type="region of interest" description="Disordered" evidence="4">
    <location>
        <begin position="1008"/>
        <end position="1040"/>
    </location>
</feature>
<feature type="compositionally biased region" description="Basic and acidic residues" evidence="4">
    <location>
        <begin position="477"/>
        <end position="490"/>
    </location>
</feature>
<evidence type="ECO:0000256" key="2">
    <source>
        <dbReference type="ARBA" id="ARBA00023012"/>
    </source>
</evidence>
<dbReference type="Pfam" id="PF00072">
    <property type="entry name" value="Response_reg"/>
    <property type="match status" value="1"/>
</dbReference>
<dbReference type="PROSITE" id="PS50110">
    <property type="entry name" value="RESPONSE_REGULATORY"/>
    <property type="match status" value="1"/>
</dbReference>
<reference evidence="6" key="1">
    <citation type="submission" date="2013-11" db="EMBL/GenBank/DDBJ databases">
        <title>Genome sequence of the fusiform rust pathogen reveals effectors for host alternation and coevolution with pine.</title>
        <authorList>
            <consortium name="DOE Joint Genome Institute"/>
            <person name="Smith K."/>
            <person name="Pendleton A."/>
            <person name="Kubisiak T."/>
            <person name="Anderson C."/>
            <person name="Salamov A."/>
            <person name="Aerts A."/>
            <person name="Riley R."/>
            <person name="Clum A."/>
            <person name="Lindquist E."/>
            <person name="Ence D."/>
            <person name="Campbell M."/>
            <person name="Kronenberg Z."/>
            <person name="Feau N."/>
            <person name="Dhillon B."/>
            <person name="Hamelin R."/>
            <person name="Burleigh J."/>
            <person name="Smith J."/>
            <person name="Yandell M."/>
            <person name="Nelson C."/>
            <person name="Grigoriev I."/>
            <person name="Davis J."/>
        </authorList>
    </citation>
    <scope>NUCLEOTIDE SEQUENCE</scope>
    <source>
        <strain evidence="6">G11</strain>
    </source>
</reference>
<dbReference type="Proteomes" id="UP000886653">
    <property type="component" value="Unassembled WGS sequence"/>
</dbReference>
<sequence>MNPTTTTTSSSSSSSSLLHQAHSSNPLTPPLTERRDPFKTLIRRPFLRRNHTLESIKDSLKLTLTKHSSNVSNPITSNPTSSFTVINRPSPSNSSSNRSYSPLPRLNSISRPNSPQIDHHHQQQHEQSSSLSSSLSSSKSRINRTKLNQIQSTISLPITPNLQLPPQLTTEPLSIPSSHSSFAIQPDSPPFLSASAITSSIHSLLTQPALATLTQLAPAQLLSGVHSGSFNSSDAFSILHDPQSNQFSNNIANSDPNNPNQRLPTTIEQLSASSIALPITSISSIWRLLNCIEWINSKESELLTQPISSLAPKSRFNSYSSVTSQKLTTTDHQTSFDLANVLQHVGDILSAISSESDVEMVFYHIFYPPKPESTELITHDHSLPPTSSPSLPGSHKTCLSGDSLSSSTSDQFQGESNVYLGAGADGEGGLREISVKADEKGLIIGLTCLLRQILYRAKKFSTIEVGLHLTPLYKDEQQKMKTKSSSKEGNSEDEELQTPREGHHHEFGIREHQLDLKSIKPSSWKCVFEVSLNPPASPPQSDAPTLTKPKDSFPDPSIAIKSIPHHLREPELPPSPNLARIRMSSHLSSELPLCPEESLSKLIFERSLGMRLRTGRLTRSGHSWKVIGVFEKGVDRESPATVVGPNNNNNNTNTLSPAFTQVTSHAPQRKSLGPAAREPTADELTLFAETALKGKKAVFFAAEQSIFAKHITTYLTSWNMDVSHMPYEPGDGDCVSRSASIKSPEMATLALGSDLKNDASSMRSGDSGISNPVEGSSAAAAPSTKGSNEPADPSPPADTAAPTQAATSKFVRSNSFIIIDDDIPTLKLQLTRLKNSPPTSIHLPPNVVQSKHQASAKRPPFSRQMKSVSQINRTGTEKQLNPSIIHFTSISNFRKVQDLIRIHLAGTPWVAIPDVLVVPKPIGPRRILTALHTAVNRPAVEPQFVPIATSPSSPGPGMPHYFVNSIGTSQLGRTSPALPHLGVDFESAAAKHLERNASHSTIQTEALSTGVQTTNNDPSLQSSTPPGLRTPGTAPGTPGFPSPAMLSHEALEYFSKAASENGGSSSTGVVLQSPDGRPQAMFFHHSTSSVRSSVGTQSLSTFVSPFHQLMLTLPKKDLASTSMTSGGNEFGRTNSSRPMVREIVDPSAPASASESATVPVTTTTASSDIFLSSSTPSSSSGGGGSSSRGATRKLENVFGPAINSPLRVSGGGFKAMNPSENIWNYAMALDKYEAVSPKTPTATFTPESLSSLSPLPGLSLLTAQQRLVLMNPRPSPMLRMPSVPASLPSSITATLPSPRRPPISHAMTTKGPATESVKSVPGPSNQKVPRRASMGDQRFAKRRASRKPATTLVPPINVLIVEDNRINQTILATFLRKKSVRYDVAMNGQEAVDKWRTGSFHLVLMDLQLPVKDGIEATKEIREAERSQNIHAFGNTPPTTTSSTTMTVPHAISVIIVALTASSLDVDREVALAAGCNDFLTKPVSLAWLEKKLLEWGSMAWLSGFNRPVVGMAKAREVAGKLTLDNQQNSNSIISRRKLDEGLLNRAGSGKSYSKIKSNSHEVRIAIQVPTPTRGVSDTEEEEEEGEVGEVRSKV</sequence>
<feature type="region of interest" description="Disordered" evidence="4">
    <location>
        <begin position="1571"/>
        <end position="1595"/>
    </location>
</feature>
<keyword evidence="7" id="KW-1185">Reference proteome</keyword>
<feature type="modified residue" description="4-aspartylphosphate" evidence="3">
    <location>
        <position position="1406"/>
    </location>
</feature>
<evidence type="ECO:0000256" key="4">
    <source>
        <dbReference type="SAM" id="MobiDB-lite"/>
    </source>
</evidence>
<feature type="compositionally biased region" description="Low complexity" evidence="4">
    <location>
        <begin position="1"/>
        <end position="16"/>
    </location>
</feature>
<feature type="region of interest" description="Disordered" evidence="4">
    <location>
        <begin position="158"/>
        <end position="181"/>
    </location>
</feature>
<feature type="compositionally biased region" description="Polar residues" evidence="4">
    <location>
        <begin position="1008"/>
        <end position="1023"/>
    </location>
</feature>
<dbReference type="FunFam" id="3.40.50.2300:FF:000146">
    <property type="entry name" value="Putative two-component response regulator SSK1p"/>
    <property type="match status" value="1"/>
</dbReference>
<feature type="compositionally biased region" description="Polar residues" evidence="4">
    <location>
        <begin position="17"/>
        <end position="26"/>
    </location>
</feature>